<organism evidence="2 3">
    <name type="scientific">Tianweitania sediminis</name>
    <dbReference type="NCBI Taxonomy" id="1502156"/>
    <lineage>
        <taxon>Bacteria</taxon>
        <taxon>Pseudomonadati</taxon>
        <taxon>Pseudomonadota</taxon>
        <taxon>Alphaproteobacteria</taxon>
        <taxon>Hyphomicrobiales</taxon>
        <taxon>Phyllobacteriaceae</taxon>
        <taxon>Tianweitania</taxon>
    </lineage>
</organism>
<proteinExistence type="predicted"/>
<sequence>MTRTSALAHIAHGADGIHTAVFASYVLKSAFQPIFAFGGGKLSIAAFEGLIRPFRGNEPVPPGQFFRAVPAQDRFTVETLTRTLHLLNAGACLTESASIFVNFDPSQFCDPALAETALRDMRLVLHQAGIDPARIVCEMTEHVSTSEKTLFAFVEALRAHGFRIAVDDYGADHSDMRRIEQLKPDIVKFDAHWITHLMESGAGFALLKTMVATFNERGIKTVFEGIEEDWQLELAEESGASMVQGYVLARPQLAPTEFGIFATPEPEISVGAALATQHLPQITPSHDRADALPRIAVAPVLSQPGRPGKSRVFGRRQAAR</sequence>
<evidence type="ECO:0000313" key="3">
    <source>
        <dbReference type="Proteomes" id="UP000666240"/>
    </source>
</evidence>
<dbReference type="RefSeq" id="WP_209335307.1">
    <property type="nucleotide sequence ID" value="NZ_JAGIYY010000003.1"/>
</dbReference>
<dbReference type="Pfam" id="PF00563">
    <property type="entry name" value="EAL"/>
    <property type="match status" value="1"/>
</dbReference>
<dbReference type="Proteomes" id="UP000666240">
    <property type="component" value="Unassembled WGS sequence"/>
</dbReference>
<dbReference type="SUPFAM" id="SSF141868">
    <property type="entry name" value="EAL domain-like"/>
    <property type="match status" value="1"/>
</dbReference>
<dbReference type="CDD" id="cd01948">
    <property type="entry name" value="EAL"/>
    <property type="match status" value="1"/>
</dbReference>
<reference evidence="2" key="1">
    <citation type="submission" date="2021-03" db="EMBL/GenBank/DDBJ databases">
        <title>Genome sequencing and assembly of Tianweitania sediminis.</title>
        <authorList>
            <person name="Chhetri G."/>
        </authorList>
    </citation>
    <scope>NUCLEOTIDE SEQUENCE</scope>
    <source>
        <strain evidence="2">Z8</strain>
    </source>
</reference>
<dbReference type="InterPro" id="IPR001633">
    <property type="entry name" value="EAL_dom"/>
</dbReference>
<evidence type="ECO:0000313" key="2">
    <source>
        <dbReference type="EMBL" id="MBP0439280.1"/>
    </source>
</evidence>
<accession>A0A8J7QZZ7</accession>
<dbReference type="PROSITE" id="PS50883">
    <property type="entry name" value="EAL"/>
    <property type="match status" value="1"/>
</dbReference>
<dbReference type="PANTHER" id="PTHR33121">
    <property type="entry name" value="CYCLIC DI-GMP PHOSPHODIESTERASE PDEF"/>
    <property type="match status" value="1"/>
</dbReference>
<dbReference type="Gene3D" id="3.20.20.450">
    <property type="entry name" value="EAL domain"/>
    <property type="match status" value="1"/>
</dbReference>
<gene>
    <name evidence="2" type="ORF">J5Y06_11525</name>
</gene>
<dbReference type="InterPro" id="IPR035919">
    <property type="entry name" value="EAL_sf"/>
</dbReference>
<name>A0A8J7QZZ7_9HYPH</name>
<dbReference type="SMART" id="SM00052">
    <property type="entry name" value="EAL"/>
    <property type="match status" value="1"/>
</dbReference>
<dbReference type="EMBL" id="JAGIYY010000003">
    <property type="protein sequence ID" value="MBP0439280.1"/>
    <property type="molecule type" value="Genomic_DNA"/>
</dbReference>
<keyword evidence="3" id="KW-1185">Reference proteome</keyword>
<feature type="domain" description="EAL" evidence="1">
    <location>
        <begin position="10"/>
        <end position="265"/>
    </location>
</feature>
<protein>
    <submittedName>
        <fullName evidence="2">EAL domain-containing protein</fullName>
    </submittedName>
</protein>
<comment type="caution">
    <text evidence="2">The sequence shown here is derived from an EMBL/GenBank/DDBJ whole genome shotgun (WGS) entry which is preliminary data.</text>
</comment>
<dbReference type="PANTHER" id="PTHR33121:SF76">
    <property type="entry name" value="SIGNALING PROTEIN"/>
    <property type="match status" value="1"/>
</dbReference>
<dbReference type="InterPro" id="IPR050706">
    <property type="entry name" value="Cyclic-di-GMP_PDE-like"/>
</dbReference>
<evidence type="ECO:0000259" key="1">
    <source>
        <dbReference type="PROSITE" id="PS50883"/>
    </source>
</evidence>
<dbReference type="GO" id="GO:0071111">
    <property type="term" value="F:cyclic-guanylate-specific phosphodiesterase activity"/>
    <property type="evidence" value="ECO:0007669"/>
    <property type="project" value="InterPro"/>
</dbReference>
<dbReference type="AlphaFoldDB" id="A0A8J7QZZ7"/>